<dbReference type="RefSeq" id="WP_152578341.1">
    <property type="nucleotide sequence ID" value="NZ_JAATJI010000001.1"/>
</dbReference>
<dbReference type="InterPro" id="IPR029058">
    <property type="entry name" value="AB_hydrolase_fold"/>
</dbReference>
<dbReference type="PRINTS" id="PR00111">
    <property type="entry name" value="ABHYDROLASE"/>
</dbReference>
<dbReference type="GO" id="GO:0016787">
    <property type="term" value="F:hydrolase activity"/>
    <property type="evidence" value="ECO:0007669"/>
    <property type="project" value="UniProtKB-KW"/>
</dbReference>
<dbReference type="AlphaFoldDB" id="A0A7C9KXG9"/>
<organism evidence="2 3">
    <name type="scientific">Sandarakinorhabdus fusca</name>
    <dbReference type="NCBI Taxonomy" id="1439888"/>
    <lineage>
        <taxon>Bacteria</taxon>
        <taxon>Pseudomonadati</taxon>
        <taxon>Pseudomonadota</taxon>
        <taxon>Alphaproteobacteria</taxon>
        <taxon>Sphingomonadales</taxon>
        <taxon>Sphingosinicellaceae</taxon>
        <taxon>Sandarakinorhabdus</taxon>
    </lineage>
</organism>
<dbReference type="Pfam" id="PF00561">
    <property type="entry name" value="Abhydrolase_1"/>
    <property type="match status" value="1"/>
</dbReference>
<sequence length="283" mass="29071">MHRIELATAAGPRSALVWDIAPAGAPWLHFAHATGMHSGLYARLLAPLADHFHIVASDSRGHGHSPGGPVGDHVRWDDVAADLVAVTDAVAPAAPWLLAGHSMGGAVSLLAAAAHSDRVAGLVLVDPPFVPFAIARAAGDAIVANPMADQAAKRRADFPDVATARAAYAGRGVFRSWSDADLDAYLADGLRPTADGVTLACAPAWEAATFRGVSHGIEAALAALDRPFALIAGETGSTVPPAEFAIFAAHPRCRSAERLAGTTHFVPLERGDAVRAAILAVAG</sequence>
<reference evidence="2 3" key="1">
    <citation type="submission" date="2019-09" db="EMBL/GenBank/DDBJ databases">
        <title>Polymorphobacter sp. isolated from a lake in China.</title>
        <authorList>
            <person name="Liu Z."/>
        </authorList>
    </citation>
    <scope>NUCLEOTIDE SEQUENCE [LARGE SCALE GENOMIC DNA]</scope>
    <source>
        <strain evidence="2 3">D40P</strain>
    </source>
</reference>
<dbReference type="PANTHER" id="PTHR43194">
    <property type="entry name" value="HYDROLASE ALPHA/BETA FOLD FAMILY"/>
    <property type="match status" value="1"/>
</dbReference>
<protein>
    <submittedName>
        <fullName evidence="2">Alpha/beta fold hydrolase</fullName>
    </submittedName>
</protein>
<keyword evidence="3" id="KW-1185">Reference proteome</keyword>
<evidence type="ECO:0000313" key="2">
    <source>
        <dbReference type="EMBL" id="MQT17865.1"/>
    </source>
</evidence>
<proteinExistence type="predicted"/>
<comment type="caution">
    <text evidence="2">The sequence shown here is derived from an EMBL/GenBank/DDBJ whole genome shotgun (WGS) entry which is preliminary data.</text>
</comment>
<dbReference type="InterPro" id="IPR000073">
    <property type="entry name" value="AB_hydrolase_1"/>
</dbReference>
<dbReference type="PANTHER" id="PTHR43194:SF2">
    <property type="entry name" value="PEROXISOMAL MEMBRANE PROTEIN LPX1"/>
    <property type="match status" value="1"/>
</dbReference>
<feature type="domain" description="AB hydrolase-1" evidence="1">
    <location>
        <begin position="27"/>
        <end position="266"/>
    </location>
</feature>
<dbReference type="EMBL" id="WIOL01000004">
    <property type="protein sequence ID" value="MQT17865.1"/>
    <property type="molecule type" value="Genomic_DNA"/>
</dbReference>
<dbReference type="SUPFAM" id="SSF53474">
    <property type="entry name" value="alpha/beta-Hydrolases"/>
    <property type="match status" value="1"/>
</dbReference>
<gene>
    <name evidence="2" type="ORF">F3168_11415</name>
</gene>
<dbReference type="InterPro" id="IPR050228">
    <property type="entry name" value="Carboxylesterase_BioH"/>
</dbReference>
<accession>A0A7C9KXG9</accession>
<dbReference type="Gene3D" id="3.40.50.1820">
    <property type="entry name" value="alpha/beta hydrolase"/>
    <property type="match status" value="1"/>
</dbReference>
<keyword evidence="2" id="KW-0378">Hydrolase</keyword>
<dbReference type="Proteomes" id="UP000481327">
    <property type="component" value="Unassembled WGS sequence"/>
</dbReference>
<evidence type="ECO:0000259" key="1">
    <source>
        <dbReference type="Pfam" id="PF00561"/>
    </source>
</evidence>
<name>A0A7C9KXG9_9SPHN</name>
<evidence type="ECO:0000313" key="3">
    <source>
        <dbReference type="Proteomes" id="UP000481327"/>
    </source>
</evidence>
<dbReference type="OrthoDB" id="9804723at2"/>